<dbReference type="PANTHER" id="PTHR30055:SF220">
    <property type="entry name" value="TETR-FAMILY REGULATORY PROTEIN"/>
    <property type="match status" value="1"/>
</dbReference>
<proteinExistence type="predicted"/>
<dbReference type="InterPro" id="IPR009057">
    <property type="entry name" value="Homeodomain-like_sf"/>
</dbReference>
<feature type="domain" description="HTH tetR-type" evidence="5">
    <location>
        <begin position="16"/>
        <end position="76"/>
    </location>
</feature>
<dbReference type="InterPro" id="IPR036271">
    <property type="entry name" value="Tet_transcr_reg_TetR-rel_C_sf"/>
</dbReference>
<dbReference type="InterPro" id="IPR025996">
    <property type="entry name" value="MT1864/Rv1816-like_C"/>
</dbReference>
<evidence type="ECO:0000256" key="1">
    <source>
        <dbReference type="ARBA" id="ARBA00023015"/>
    </source>
</evidence>
<gene>
    <name evidence="6" type="ORF">CCGE525_20475</name>
</gene>
<dbReference type="Proteomes" id="UP000282195">
    <property type="component" value="Chromosome"/>
</dbReference>
<name>A0A387FZ42_9HYPH</name>
<dbReference type="Pfam" id="PF13305">
    <property type="entry name" value="TetR_C_33"/>
    <property type="match status" value="1"/>
</dbReference>
<dbReference type="KEGG" id="rjg:CCGE525_20475"/>
<dbReference type="OrthoDB" id="7056813at2"/>
<protein>
    <submittedName>
        <fullName evidence="6">WHG domain-containing protein</fullName>
    </submittedName>
</protein>
<dbReference type="Gene3D" id="1.10.357.10">
    <property type="entry name" value="Tetracycline Repressor, domain 2"/>
    <property type="match status" value="1"/>
</dbReference>
<evidence type="ECO:0000256" key="4">
    <source>
        <dbReference type="PROSITE-ProRule" id="PRU00335"/>
    </source>
</evidence>
<sequence>MNHEAIDAARRPYHHGDLKAALLAEAEAILEKQGIQALTLRAAARAAGVSHAAPKNHFGDLTGLLSELAALGFVRFGAALADAMAAAGDDPRRRIKAMGRGYVGFAITHPGLFALMFRSEVLDYDRPALRDATLAARQALAAAVRARAPDMSASPLQMAAQAAALWSLVHGFATLRLEGRLNGMIGSLPGSETADTLLDAVLAAVRVGSD</sequence>
<feature type="DNA-binding region" description="H-T-H motif" evidence="4">
    <location>
        <begin position="39"/>
        <end position="58"/>
    </location>
</feature>
<evidence type="ECO:0000259" key="5">
    <source>
        <dbReference type="PROSITE" id="PS50977"/>
    </source>
</evidence>
<dbReference type="RefSeq" id="WP_120705888.1">
    <property type="nucleotide sequence ID" value="NZ_CP032694.1"/>
</dbReference>
<evidence type="ECO:0000256" key="3">
    <source>
        <dbReference type="ARBA" id="ARBA00023163"/>
    </source>
</evidence>
<accession>A0A387FZ42</accession>
<keyword evidence="2 4" id="KW-0238">DNA-binding</keyword>
<reference evidence="6 7" key="1">
    <citation type="submission" date="2018-10" db="EMBL/GenBank/DDBJ databases">
        <title>Rhizobium etli, R. leguminosarum and a new Rhizobium genospecies from Phaseolus dumosus.</title>
        <authorList>
            <person name="Ramirez-Puebla S.T."/>
            <person name="Rogel-Hernandez M.A."/>
            <person name="Guerrero G."/>
            <person name="Ormeno-Orrillo E."/>
            <person name="Martinez-Romero J.C."/>
            <person name="Negrete-Yankelevich S."/>
            <person name="Martinez-Romero E."/>
        </authorList>
    </citation>
    <scope>NUCLEOTIDE SEQUENCE [LARGE SCALE GENOMIC DNA]</scope>
    <source>
        <strain evidence="6 7">CCGE525</strain>
    </source>
</reference>
<evidence type="ECO:0000256" key="2">
    <source>
        <dbReference type="ARBA" id="ARBA00023125"/>
    </source>
</evidence>
<evidence type="ECO:0000313" key="6">
    <source>
        <dbReference type="EMBL" id="AYG60922.1"/>
    </source>
</evidence>
<dbReference type="EMBL" id="CP032694">
    <property type="protein sequence ID" value="AYG60922.1"/>
    <property type="molecule type" value="Genomic_DNA"/>
</dbReference>
<dbReference type="InterPro" id="IPR001647">
    <property type="entry name" value="HTH_TetR"/>
</dbReference>
<keyword evidence="1" id="KW-0805">Transcription regulation</keyword>
<dbReference type="GO" id="GO:0003700">
    <property type="term" value="F:DNA-binding transcription factor activity"/>
    <property type="evidence" value="ECO:0007669"/>
    <property type="project" value="TreeGrafter"/>
</dbReference>
<organism evidence="6 7">
    <name type="scientific">Rhizobium jaguaris</name>
    <dbReference type="NCBI Taxonomy" id="1312183"/>
    <lineage>
        <taxon>Bacteria</taxon>
        <taxon>Pseudomonadati</taxon>
        <taxon>Pseudomonadota</taxon>
        <taxon>Alphaproteobacteria</taxon>
        <taxon>Hyphomicrobiales</taxon>
        <taxon>Rhizobiaceae</taxon>
        <taxon>Rhizobium/Agrobacterium group</taxon>
        <taxon>Rhizobium</taxon>
    </lineage>
</organism>
<dbReference type="PROSITE" id="PS50977">
    <property type="entry name" value="HTH_TETR_2"/>
    <property type="match status" value="1"/>
</dbReference>
<dbReference type="SUPFAM" id="SSF46689">
    <property type="entry name" value="Homeodomain-like"/>
    <property type="match status" value="1"/>
</dbReference>
<dbReference type="GO" id="GO:0000976">
    <property type="term" value="F:transcription cis-regulatory region binding"/>
    <property type="evidence" value="ECO:0007669"/>
    <property type="project" value="TreeGrafter"/>
</dbReference>
<dbReference type="PANTHER" id="PTHR30055">
    <property type="entry name" value="HTH-TYPE TRANSCRIPTIONAL REGULATOR RUTR"/>
    <property type="match status" value="1"/>
</dbReference>
<dbReference type="InterPro" id="IPR050109">
    <property type="entry name" value="HTH-type_TetR-like_transc_reg"/>
</dbReference>
<keyword evidence="7" id="KW-1185">Reference proteome</keyword>
<keyword evidence="3" id="KW-0804">Transcription</keyword>
<dbReference type="AlphaFoldDB" id="A0A387FZ42"/>
<evidence type="ECO:0000313" key="7">
    <source>
        <dbReference type="Proteomes" id="UP000282195"/>
    </source>
</evidence>
<dbReference type="SUPFAM" id="SSF48498">
    <property type="entry name" value="Tetracyclin repressor-like, C-terminal domain"/>
    <property type="match status" value="1"/>
</dbReference>